<evidence type="ECO:0000256" key="1">
    <source>
        <dbReference type="PIRSR" id="PIRSR640198-1"/>
    </source>
</evidence>
<feature type="active site" evidence="1">
    <location>
        <position position="162"/>
    </location>
</feature>
<proteinExistence type="predicted"/>
<dbReference type="InterPro" id="IPR003812">
    <property type="entry name" value="Fido"/>
</dbReference>
<dbReference type="PANTHER" id="PTHR13504">
    <property type="entry name" value="FIDO DOMAIN-CONTAINING PROTEIN DDB_G0283145"/>
    <property type="match status" value="1"/>
</dbReference>
<dbReference type="PANTHER" id="PTHR13504:SF38">
    <property type="entry name" value="FIDO DOMAIN-CONTAINING PROTEIN"/>
    <property type="match status" value="1"/>
</dbReference>
<evidence type="ECO:0000313" key="3">
    <source>
        <dbReference type="EMBL" id="KXZ53548.1"/>
    </source>
</evidence>
<dbReference type="EMBL" id="LSYV01000008">
    <property type="protein sequence ID" value="KXZ53548.1"/>
    <property type="molecule type" value="Genomic_DNA"/>
</dbReference>
<reference evidence="4" key="1">
    <citation type="journal article" date="2016" name="Nat. Commun.">
        <title>The Gonium pectorale genome demonstrates co-option of cell cycle regulation during the evolution of multicellularity.</title>
        <authorList>
            <person name="Hanschen E.R."/>
            <person name="Marriage T.N."/>
            <person name="Ferris P.J."/>
            <person name="Hamaji T."/>
            <person name="Toyoda A."/>
            <person name="Fujiyama A."/>
            <person name="Neme R."/>
            <person name="Noguchi H."/>
            <person name="Minakuchi Y."/>
            <person name="Suzuki M."/>
            <person name="Kawai-Toyooka H."/>
            <person name="Smith D.R."/>
            <person name="Sparks H."/>
            <person name="Anderson J."/>
            <person name="Bakaric R."/>
            <person name="Luria V."/>
            <person name="Karger A."/>
            <person name="Kirschner M.W."/>
            <person name="Durand P.M."/>
            <person name="Michod R.E."/>
            <person name="Nozaki H."/>
            <person name="Olson B.J."/>
        </authorList>
    </citation>
    <scope>NUCLEOTIDE SEQUENCE [LARGE SCALE GENOMIC DNA]</scope>
    <source>
        <strain evidence="4">NIES-2863</strain>
    </source>
</reference>
<dbReference type="AlphaFoldDB" id="A0A150GV29"/>
<evidence type="ECO:0000259" key="2">
    <source>
        <dbReference type="PROSITE" id="PS51459"/>
    </source>
</evidence>
<protein>
    <recommendedName>
        <fullName evidence="2">Fido domain-containing protein</fullName>
    </recommendedName>
</protein>
<organism evidence="3 4">
    <name type="scientific">Gonium pectorale</name>
    <name type="common">Green alga</name>
    <dbReference type="NCBI Taxonomy" id="33097"/>
    <lineage>
        <taxon>Eukaryota</taxon>
        <taxon>Viridiplantae</taxon>
        <taxon>Chlorophyta</taxon>
        <taxon>core chlorophytes</taxon>
        <taxon>Chlorophyceae</taxon>
        <taxon>CS clade</taxon>
        <taxon>Chlamydomonadales</taxon>
        <taxon>Volvocaceae</taxon>
        <taxon>Gonium</taxon>
    </lineage>
</organism>
<dbReference type="InterPro" id="IPR036597">
    <property type="entry name" value="Fido-like_dom_sf"/>
</dbReference>
<evidence type="ECO:0000313" key="4">
    <source>
        <dbReference type="Proteomes" id="UP000075714"/>
    </source>
</evidence>
<dbReference type="PROSITE" id="PS51459">
    <property type="entry name" value="FIDO"/>
    <property type="match status" value="1"/>
</dbReference>
<name>A0A150GV29_GONPE</name>
<accession>A0A150GV29</accession>
<dbReference type="STRING" id="33097.A0A150GV29"/>
<dbReference type="Gene3D" id="1.10.3290.10">
    <property type="entry name" value="Fido-like domain"/>
    <property type="match status" value="1"/>
</dbReference>
<keyword evidence="4" id="KW-1185">Reference proteome</keyword>
<dbReference type="Pfam" id="PF02661">
    <property type="entry name" value="Fic"/>
    <property type="match status" value="1"/>
</dbReference>
<dbReference type="OrthoDB" id="536158at2759"/>
<dbReference type="InterPro" id="IPR040198">
    <property type="entry name" value="Fido_containing"/>
</dbReference>
<sequence>MGNKTEGTLPAGVTLSQTCSLVEGVFSAPGPLDYTPSPAEPWSAEGAYDTFGSQITQHAKALRFLCFEQVPGCLSSGVVRRAHAILMWGAREGNQCVVKAGEYRSTPAHSDTGYVYPEPSLIDQEVERVVAKFNENLPKVLSGHMDPELLAAQLFYDMVTAHPFENGNGRLCRLLAAFALMAAGDPFPTPLTDGHKDTRSRYRHVLRHADKHGGDVSRLAAHIMECRSFSWQSLMANDHVGDKISTS</sequence>
<gene>
    <name evidence="3" type="ORF">GPECTOR_7g998</name>
</gene>
<dbReference type="SUPFAM" id="SSF140931">
    <property type="entry name" value="Fic-like"/>
    <property type="match status" value="1"/>
</dbReference>
<comment type="caution">
    <text evidence="3">The sequence shown here is derived from an EMBL/GenBank/DDBJ whole genome shotgun (WGS) entry which is preliminary data.</text>
</comment>
<feature type="domain" description="Fido" evidence="2">
    <location>
        <begin position="74"/>
        <end position="225"/>
    </location>
</feature>
<dbReference type="Proteomes" id="UP000075714">
    <property type="component" value="Unassembled WGS sequence"/>
</dbReference>